<dbReference type="GO" id="GO:0004222">
    <property type="term" value="F:metalloendopeptidase activity"/>
    <property type="evidence" value="ECO:0007669"/>
    <property type="project" value="TreeGrafter"/>
</dbReference>
<keyword evidence="3" id="KW-0645">Protease</keyword>
<keyword evidence="9" id="KW-0472">Membrane</keyword>
<evidence type="ECO:0000256" key="2">
    <source>
        <dbReference type="ARBA" id="ARBA00004196"/>
    </source>
</evidence>
<dbReference type="InterPro" id="IPR007340">
    <property type="entry name" value="LysM_Opacity-associatedA"/>
</dbReference>
<evidence type="ECO:0000256" key="7">
    <source>
        <dbReference type="ARBA" id="ARBA00023049"/>
    </source>
</evidence>
<dbReference type="InterPro" id="IPR011055">
    <property type="entry name" value="Dup_hybrid_motif"/>
</dbReference>
<evidence type="ECO:0000256" key="8">
    <source>
        <dbReference type="SAM" id="MobiDB-lite"/>
    </source>
</evidence>
<feature type="domain" description="Opacity-associated protein A LysM-like" evidence="11">
    <location>
        <begin position="289"/>
        <end position="363"/>
    </location>
</feature>
<keyword evidence="7" id="KW-0482">Metalloprotease</keyword>
<dbReference type="Pfam" id="PF19425">
    <property type="entry name" value="Csd3_N2"/>
    <property type="match status" value="1"/>
</dbReference>
<evidence type="ECO:0000259" key="10">
    <source>
        <dbReference type="Pfam" id="PF01551"/>
    </source>
</evidence>
<dbReference type="PANTHER" id="PTHR21666">
    <property type="entry name" value="PEPTIDASE-RELATED"/>
    <property type="match status" value="1"/>
</dbReference>
<evidence type="ECO:0000256" key="3">
    <source>
        <dbReference type="ARBA" id="ARBA00022670"/>
    </source>
</evidence>
<feature type="region of interest" description="Disordered" evidence="8">
    <location>
        <begin position="249"/>
        <end position="285"/>
    </location>
</feature>
<feature type="domain" description="M23ase beta-sheet core" evidence="10">
    <location>
        <begin position="558"/>
        <end position="652"/>
    </location>
</feature>
<feature type="region of interest" description="Disordered" evidence="8">
    <location>
        <begin position="179"/>
        <end position="235"/>
    </location>
</feature>
<dbReference type="GO" id="GO:0006508">
    <property type="term" value="P:proteolysis"/>
    <property type="evidence" value="ECO:0007669"/>
    <property type="project" value="UniProtKB-KW"/>
</dbReference>
<dbReference type="Proteomes" id="UP000886829">
    <property type="component" value="Unassembled WGS sequence"/>
</dbReference>
<dbReference type="InterPro" id="IPR016047">
    <property type="entry name" value="M23ase_b-sheet_dom"/>
</dbReference>
<dbReference type="EMBL" id="DXEV01000016">
    <property type="protein sequence ID" value="HIX55950.1"/>
    <property type="molecule type" value="Genomic_DNA"/>
</dbReference>
<dbReference type="InterPro" id="IPR050570">
    <property type="entry name" value="Cell_wall_metabolism_enzyme"/>
</dbReference>
<keyword evidence="9" id="KW-1133">Transmembrane helix</keyword>
<dbReference type="PANTHER" id="PTHR21666:SF292">
    <property type="entry name" value="MUREIN DD-ENDOPEPTIDASE MEPM"/>
    <property type="match status" value="1"/>
</dbReference>
<sequence>MINIKVTSRMKHEDYVALYTASPYILPRKHFLGIGISVLLSIVLVLPMPSTWRAFTQDSSALTADSAAYLATDQSAQERAIEQDQSTKLQENYEDYDIPSHYFKDEQHPTAETGAIDDEQALASSDDLHEAETGADASEDDAIAAIDTDTSDAAASTEAPAELTPEEQQMRDNIIAATSVATEGDAATGTAGSTTVSESKPDDVRSEEVDASTAAQLANNEEATTEASASSTDSTDAYIETTETGDMLAQTQTPATESSADTDSSAATAETAAAEPQEEIAEVRPEGTWYRQTVKSGDSLSEIFSYLNLPYATLNRITKVAATKDLRLKVGEPIYFLIDKENVVKEMVKGTGHDQQVRFTRMTASDDFRVVYEDLNAHMDQKALASVGDATSMPLAVAAQKEREAREAKLLAERKAKEERDRANNVNPNRPRLVVNSLASGETFAKAGHRAGLTPSEIKTITQIFKSKFNVNKMRTGDKFRVLFTGIGTSALISAVQLQTSQGKFESFMNPEDRNYYGENEFTPTAGIFRRFPLSGEIKINSQFNPHRRHPVTRRISPHNGVDFKAKIGTPVYAPADGVVSFSGYQHAAGYYIIIRHANNYSTVYMHLSKSEVKRDQKVIVGQLIARTGNTGRTTGPHLHYEIRINDRPVNPLKVELPSSNHPNLAREQREAFANNVKILRNDLQNDRLAIARSK</sequence>
<comment type="subcellular location">
    <subcellularLocation>
        <location evidence="2">Cell envelope</location>
    </subcellularLocation>
</comment>
<comment type="cofactor">
    <cofactor evidence="1">
        <name>Zn(2+)</name>
        <dbReference type="ChEBI" id="CHEBI:29105"/>
    </cofactor>
</comment>
<dbReference type="SUPFAM" id="SSF51261">
    <property type="entry name" value="Duplicated hybrid motif"/>
    <property type="match status" value="1"/>
</dbReference>
<keyword evidence="6" id="KW-0862">Zinc</keyword>
<dbReference type="InterPro" id="IPR045834">
    <property type="entry name" value="Csd3_N2"/>
</dbReference>
<dbReference type="Gene3D" id="2.70.70.10">
    <property type="entry name" value="Glucose Permease (Domain IIA)"/>
    <property type="match status" value="1"/>
</dbReference>
<dbReference type="GO" id="GO:0030313">
    <property type="term" value="C:cell envelope"/>
    <property type="evidence" value="ECO:0007669"/>
    <property type="project" value="UniProtKB-SubCell"/>
</dbReference>
<feature type="compositionally biased region" description="Basic and acidic residues" evidence="8">
    <location>
        <begin position="199"/>
        <end position="208"/>
    </location>
</feature>
<evidence type="ECO:0000256" key="5">
    <source>
        <dbReference type="ARBA" id="ARBA00022801"/>
    </source>
</evidence>
<organism evidence="13 14">
    <name type="scientific">Candidatus Anaerobiospirillum pullistercoris</name>
    <dbReference type="NCBI Taxonomy" id="2838452"/>
    <lineage>
        <taxon>Bacteria</taxon>
        <taxon>Pseudomonadati</taxon>
        <taxon>Pseudomonadota</taxon>
        <taxon>Gammaproteobacteria</taxon>
        <taxon>Aeromonadales</taxon>
        <taxon>Succinivibrionaceae</taxon>
        <taxon>Anaerobiospirillum</taxon>
    </lineage>
</organism>
<dbReference type="FunFam" id="2.70.70.10:FF:000002">
    <property type="entry name" value="Murein DD-endopeptidase MepM"/>
    <property type="match status" value="1"/>
</dbReference>
<feature type="domain" description="Csd3-like second N-terminal" evidence="12">
    <location>
        <begin position="443"/>
        <end position="546"/>
    </location>
</feature>
<evidence type="ECO:0000256" key="9">
    <source>
        <dbReference type="SAM" id="Phobius"/>
    </source>
</evidence>
<evidence type="ECO:0000313" key="13">
    <source>
        <dbReference type="EMBL" id="HIX55950.1"/>
    </source>
</evidence>
<gene>
    <name evidence="13" type="ORF">H9850_00575</name>
</gene>
<keyword evidence="9" id="KW-0812">Transmembrane</keyword>
<reference evidence="13" key="1">
    <citation type="journal article" date="2021" name="PeerJ">
        <title>Extensive microbial diversity within the chicken gut microbiome revealed by metagenomics and culture.</title>
        <authorList>
            <person name="Gilroy R."/>
            <person name="Ravi A."/>
            <person name="Getino M."/>
            <person name="Pursley I."/>
            <person name="Horton D.L."/>
            <person name="Alikhan N.F."/>
            <person name="Baker D."/>
            <person name="Gharbi K."/>
            <person name="Hall N."/>
            <person name="Watson M."/>
            <person name="Adriaenssens E.M."/>
            <person name="Foster-Nyarko E."/>
            <person name="Jarju S."/>
            <person name="Secka A."/>
            <person name="Antonio M."/>
            <person name="Oren A."/>
            <person name="Chaudhuri R.R."/>
            <person name="La Ragione R."/>
            <person name="Hildebrand F."/>
            <person name="Pallen M.J."/>
        </authorList>
    </citation>
    <scope>NUCLEOTIDE SEQUENCE</scope>
    <source>
        <strain evidence="13">USASDec5-558</strain>
    </source>
</reference>
<dbReference type="GO" id="GO:0046872">
    <property type="term" value="F:metal ion binding"/>
    <property type="evidence" value="ECO:0007669"/>
    <property type="project" value="UniProtKB-KW"/>
</dbReference>
<feature type="compositionally biased region" description="Low complexity" evidence="8">
    <location>
        <begin position="180"/>
        <end position="198"/>
    </location>
</feature>
<evidence type="ECO:0000256" key="1">
    <source>
        <dbReference type="ARBA" id="ARBA00001947"/>
    </source>
</evidence>
<evidence type="ECO:0000259" key="11">
    <source>
        <dbReference type="Pfam" id="PF04225"/>
    </source>
</evidence>
<keyword evidence="4" id="KW-0479">Metal-binding</keyword>
<evidence type="ECO:0000259" key="12">
    <source>
        <dbReference type="Pfam" id="PF19425"/>
    </source>
</evidence>
<name>A0A9D1WBE2_9GAMM</name>
<feature type="region of interest" description="Disordered" evidence="8">
    <location>
        <begin position="150"/>
        <end position="169"/>
    </location>
</feature>
<dbReference type="Pfam" id="PF01551">
    <property type="entry name" value="Peptidase_M23"/>
    <property type="match status" value="1"/>
</dbReference>
<dbReference type="Gene3D" id="3.10.450.350">
    <property type="match status" value="2"/>
</dbReference>
<keyword evidence="5" id="KW-0378">Hydrolase</keyword>
<comment type="caution">
    <text evidence="13">The sequence shown here is derived from an EMBL/GenBank/DDBJ whole genome shotgun (WGS) entry which is preliminary data.</text>
</comment>
<feature type="compositionally biased region" description="Low complexity" evidence="8">
    <location>
        <begin position="255"/>
        <end position="275"/>
    </location>
</feature>
<dbReference type="Pfam" id="PF04225">
    <property type="entry name" value="LysM_OapA"/>
    <property type="match status" value="1"/>
</dbReference>
<accession>A0A9D1WBE2</accession>
<dbReference type="CDD" id="cd12797">
    <property type="entry name" value="M23_peptidase"/>
    <property type="match status" value="1"/>
</dbReference>
<dbReference type="GO" id="GO:0042834">
    <property type="term" value="F:peptidoglycan binding"/>
    <property type="evidence" value="ECO:0007669"/>
    <property type="project" value="InterPro"/>
</dbReference>
<feature type="compositionally biased region" description="Low complexity" evidence="8">
    <location>
        <begin position="221"/>
        <end position="235"/>
    </location>
</feature>
<evidence type="ECO:0000313" key="14">
    <source>
        <dbReference type="Proteomes" id="UP000886829"/>
    </source>
</evidence>
<feature type="compositionally biased region" description="Low complexity" evidence="8">
    <location>
        <begin position="150"/>
        <end position="162"/>
    </location>
</feature>
<dbReference type="AlphaFoldDB" id="A0A9D1WBE2"/>
<reference evidence="13" key="2">
    <citation type="submission" date="2021-04" db="EMBL/GenBank/DDBJ databases">
        <authorList>
            <person name="Gilroy R."/>
        </authorList>
    </citation>
    <scope>NUCLEOTIDE SEQUENCE</scope>
    <source>
        <strain evidence="13">USASDec5-558</strain>
    </source>
</reference>
<proteinExistence type="predicted"/>
<evidence type="ECO:0000256" key="4">
    <source>
        <dbReference type="ARBA" id="ARBA00022723"/>
    </source>
</evidence>
<protein>
    <submittedName>
        <fullName evidence="13">Peptidoglycan DD-metalloendopeptidase family protein</fullName>
    </submittedName>
</protein>
<feature type="transmembrane region" description="Helical" evidence="9">
    <location>
        <begin position="31"/>
        <end position="52"/>
    </location>
</feature>
<evidence type="ECO:0000256" key="6">
    <source>
        <dbReference type="ARBA" id="ARBA00022833"/>
    </source>
</evidence>